<comment type="caution">
    <text evidence="2">The sequence shown here is derived from an EMBL/GenBank/DDBJ whole genome shotgun (WGS) entry which is preliminary data.</text>
</comment>
<organism evidence="2">
    <name type="scientific">freshwater metagenome</name>
    <dbReference type="NCBI Taxonomy" id="449393"/>
    <lineage>
        <taxon>unclassified sequences</taxon>
        <taxon>metagenomes</taxon>
        <taxon>ecological metagenomes</taxon>
    </lineage>
</organism>
<dbReference type="PROSITE" id="PS51257">
    <property type="entry name" value="PROKAR_LIPOPROTEIN"/>
    <property type="match status" value="1"/>
</dbReference>
<gene>
    <name evidence="2" type="ORF">GM51_5090</name>
</gene>
<feature type="compositionally biased region" description="Low complexity" evidence="1">
    <location>
        <begin position="35"/>
        <end position="47"/>
    </location>
</feature>
<name>A0A094SPF8_9ZZZZ</name>
<dbReference type="EMBL" id="JNSL01000021">
    <property type="protein sequence ID" value="KGA20513.1"/>
    <property type="molecule type" value="Genomic_DNA"/>
</dbReference>
<evidence type="ECO:0008006" key="3">
    <source>
        <dbReference type="Google" id="ProtNLM"/>
    </source>
</evidence>
<reference evidence="2" key="1">
    <citation type="submission" date="2014-06" db="EMBL/GenBank/DDBJ databases">
        <title>Key roles for freshwater Actinobacteria revealed by deep metagenomic sequencing.</title>
        <authorList>
            <person name="Ghai R."/>
            <person name="Mizuno C.M."/>
            <person name="Picazo A."/>
            <person name="Camacho A."/>
            <person name="Rodriguez-Valera F."/>
        </authorList>
    </citation>
    <scope>NUCLEOTIDE SEQUENCE</scope>
</reference>
<evidence type="ECO:0000256" key="1">
    <source>
        <dbReference type="SAM" id="MobiDB-lite"/>
    </source>
</evidence>
<dbReference type="AlphaFoldDB" id="A0A094SPF8"/>
<sequence length="206" mass="21706">MTPTHQRGRARRIGVTALLMSLSVLSAASLAGCTPSSGSEAPASSPDATERQAGEKSTRICIQNDSATEVTASFNRFDGINGDPNADYVVGLTANGGSVCADGWYSSPPDVSADLIYMTGDGKFVTWQVSAENRAFDPPNGRIMDDGKNGVCRVFAVGDGLYLADGNKAFSLTRGPDSGFIEFQVTITDSTDVSQKYDCTNSYYPG</sequence>
<evidence type="ECO:0000313" key="2">
    <source>
        <dbReference type="EMBL" id="KGA20513.1"/>
    </source>
</evidence>
<protein>
    <recommendedName>
        <fullName evidence="3">Lipoprotein</fullName>
    </recommendedName>
</protein>
<accession>A0A094SPF8</accession>
<feature type="compositionally biased region" description="Basic and acidic residues" evidence="1">
    <location>
        <begin position="48"/>
        <end position="58"/>
    </location>
</feature>
<proteinExistence type="predicted"/>
<feature type="region of interest" description="Disordered" evidence="1">
    <location>
        <begin position="35"/>
        <end position="58"/>
    </location>
</feature>